<dbReference type="Proteomes" id="UP000013968">
    <property type="component" value="Chromosome"/>
</dbReference>
<gene>
    <name evidence="1" type="ORF">AORI_0241</name>
</gene>
<dbReference type="HOGENOM" id="CLU_117639_0_0_11"/>
<dbReference type="EMBL" id="CP003410">
    <property type="protein sequence ID" value="AGM02830.1"/>
    <property type="molecule type" value="Genomic_DNA"/>
</dbReference>
<protein>
    <submittedName>
        <fullName evidence="1">Uncharacterized protein</fullName>
    </submittedName>
</protein>
<dbReference type="AlphaFoldDB" id="R4SJ29"/>
<sequence length="162" mass="16727">MGRAMAFEADGGQAAPDFSIGSALGAAAGYVAAGGLNAAAVAQVSAETQKLVSAAKSGGFKITAEGVKPLLKAVRDMGAELTRLERQTIRLSEAPQLGDHPYGRTVAAHDQKGAAQSANSASAVLGKFKQVVLDTEEALLRASGQYKKKEDETVEALDRLKN</sequence>
<reference evidence="1 2" key="1">
    <citation type="journal article" date="2013" name="BMC Genomics">
        <title>ContigScape: a Cytoscape plugin facilitating microbial genome gap closing.</title>
        <authorList>
            <person name="Tang B."/>
            <person name="Wang Q."/>
            <person name="Yang M."/>
            <person name="Xie F."/>
            <person name="Zhu Y."/>
            <person name="Zhuo Y."/>
            <person name="Wang S."/>
            <person name="Gao H."/>
            <person name="Ding X."/>
            <person name="Zhang L."/>
            <person name="Zhao G."/>
            <person name="Zheng H."/>
        </authorList>
    </citation>
    <scope>NUCLEOTIDE SEQUENCE [LARGE SCALE GENOMIC DNA]</scope>
    <source>
        <strain evidence="1 2">HCCB10007</strain>
    </source>
</reference>
<dbReference type="PATRIC" id="fig|1156913.3.peg.245"/>
<keyword evidence="2" id="KW-1185">Reference proteome</keyword>
<dbReference type="KEGG" id="aoi:AORI_0241"/>
<name>R4SJ29_9PSEU</name>
<proteinExistence type="predicted"/>
<evidence type="ECO:0000313" key="1">
    <source>
        <dbReference type="EMBL" id="AGM02830.1"/>
    </source>
</evidence>
<accession>R4SJ29</accession>
<evidence type="ECO:0000313" key="2">
    <source>
        <dbReference type="Proteomes" id="UP000013968"/>
    </source>
</evidence>
<organism evidence="1 2">
    <name type="scientific">Amycolatopsis keratiniphila</name>
    <dbReference type="NCBI Taxonomy" id="129921"/>
    <lineage>
        <taxon>Bacteria</taxon>
        <taxon>Bacillati</taxon>
        <taxon>Actinomycetota</taxon>
        <taxon>Actinomycetes</taxon>
        <taxon>Pseudonocardiales</taxon>
        <taxon>Pseudonocardiaceae</taxon>
        <taxon>Amycolatopsis</taxon>
        <taxon>Amycolatopsis japonica group</taxon>
    </lineage>
</organism>